<dbReference type="PRINTS" id="PR00449">
    <property type="entry name" value="RASTRNSFRMNG"/>
</dbReference>
<dbReference type="OrthoDB" id="10027888at2759"/>
<protein>
    <recommendedName>
        <fullName evidence="5">SOCS box domain-containing protein</fullName>
    </recommendedName>
</protein>
<dbReference type="Proteomes" id="UP000245119">
    <property type="component" value="Linkage Group LG4"/>
</dbReference>
<dbReference type="PROSITE" id="PS51419">
    <property type="entry name" value="RAB"/>
    <property type="match status" value="1"/>
</dbReference>
<keyword evidence="1" id="KW-0547">Nucleotide-binding</keyword>
<gene>
    <name evidence="3" type="ORF">C0Q70_06848</name>
</gene>
<dbReference type="EMBL" id="PZQS01000004">
    <property type="protein sequence ID" value="PVD31436.1"/>
    <property type="molecule type" value="Genomic_DNA"/>
</dbReference>
<dbReference type="GO" id="GO:0005525">
    <property type="term" value="F:GTP binding"/>
    <property type="evidence" value="ECO:0007669"/>
    <property type="project" value="UniProtKB-KW"/>
</dbReference>
<dbReference type="PANTHER" id="PTHR47977">
    <property type="entry name" value="RAS-RELATED PROTEIN RAB"/>
    <property type="match status" value="1"/>
</dbReference>
<organism evidence="3 4">
    <name type="scientific">Pomacea canaliculata</name>
    <name type="common">Golden apple snail</name>
    <dbReference type="NCBI Taxonomy" id="400727"/>
    <lineage>
        <taxon>Eukaryota</taxon>
        <taxon>Metazoa</taxon>
        <taxon>Spiralia</taxon>
        <taxon>Lophotrochozoa</taxon>
        <taxon>Mollusca</taxon>
        <taxon>Gastropoda</taxon>
        <taxon>Caenogastropoda</taxon>
        <taxon>Architaenioglossa</taxon>
        <taxon>Ampullarioidea</taxon>
        <taxon>Ampullariidae</taxon>
        <taxon>Pomacea</taxon>
    </lineage>
</organism>
<dbReference type="SMART" id="SM00175">
    <property type="entry name" value="RAB"/>
    <property type="match status" value="1"/>
</dbReference>
<dbReference type="STRING" id="400727.A0A2T7PDD7"/>
<comment type="caution">
    <text evidence="3">The sequence shown here is derived from an EMBL/GenBank/DDBJ whole genome shotgun (WGS) entry which is preliminary data.</text>
</comment>
<dbReference type="InterPro" id="IPR001806">
    <property type="entry name" value="Small_GTPase"/>
</dbReference>
<dbReference type="AlphaFoldDB" id="A0A2T7PDD7"/>
<evidence type="ECO:0008006" key="5">
    <source>
        <dbReference type="Google" id="ProtNLM"/>
    </source>
</evidence>
<dbReference type="InterPro" id="IPR005225">
    <property type="entry name" value="Small_GTP-bd"/>
</dbReference>
<dbReference type="SMART" id="SM00173">
    <property type="entry name" value="RAS"/>
    <property type="match status" value="1"/>
</dbReference>
<evidence type="ECO:0000256" key="1">
    <source>
        <dbReference type="ARBA" id="ARBA00022741"/>
    </source>
</evidence>
<reference evidence="3 4" key="1">
    <citation type="submission" date="2018-04" db="EMBL/GenBank/DDBJ databases">
        <title>The genome of golden apple snail Pomacea canaliculata provides insight into stress tolerance and invasive adaptation.</title>
        <authorList>
            <person name="Liu C."/>
            <person name="Liu B."/>
            <person name="Ren Y."/>
            <person name="Zhang Y."/>
            <person name="Wang H."/>
            <person name="Li S."/>
            <person name="Jiang F."/>
            <person name="Yin L."/>
            <person name="Zhang G."/>
            <person name="Qian W."/>
            <person name="Fan W."/>
        </authorList>
    </citation>
    <scope>NUCLEOTIDE SEQUENCE [LARGE SCALE GENOMIC DNA]</scope>
    <source>
        <strain evidence="3">SZHN2017</strain>
        <tissue evidence="3">Muscle</tissue>
    </source>
</reference>
<evidence type="ECO:0000313" key="3">
    <source>
        <dbReference type="EMBL" id="PVD31436.1"/>
    </source>
</evidence>
<dbReference type="Pfam" id="PF00071">
    <property type="entry name" value="Ras"/>
    <property type="match status" value="1"/>
</dbReference>
<name>A0A2T7PDD7_POMCA</name>
<dbReference type="InterPro" id="IPR027417">
    <property type="entry name" value="P-loop_NTPase"/>
</dbReference>
<dbReference type="Gene3D" id="3.40.50.300">
    <property type="entry name" value="P-loop containing nucleotide triphosphate hydrolases"/>
    <property type="match status" value="1"/>
</dbReference>
<dbReference type="SUPFAM" id="SSF52540">
    <property type="entry name" value="P-loop containing nucleoside triphosphate hydrolases"/>
    <property type="match status" value="1"/>
</dbReference>
<keyword evidence="2" id="KW-0342">GTP-binding</keyword>
<dbReference type="CDD" id="cd00154">
    <property type="entry name" value="Rab"/>
    <property type="match status" value="1"/>
</dbReference>
<dbReference type="GO" id="GO:0003924">
    <property type="term" value="F:GTPase activity"/>
    <property type="evidence" value="ECO:0007669"/>
    <property type="project" value="InterPro"/>
</dbReference>
<dbReference type="NCBIfam" id="TIGR00231">
    <property type="entry name" value="small_GTP"/>
    <property type="match status" value="1"/>
</dbReference>
<dbReference type="SMART" id="SM00174">
    <property type="entry name" value="RHO"/>
    <property type="match status" value="1"/>
</dbReference>
<evidence type="ECO:0000256" key="2">
    <source>
        <dbReference type="ARBA" id="ARBA00023134"/>
    </source>
</evidence>
<evidence type="ECO:0000313" key="4">
    <source>
        <dbReference type="Proteomes" id="UP000245119"/>
    </source>
</evidence>
<sequence length="220" mass="24835">MSLRSQRSKDDPAYCIKVILLGDLGVGKTTFMRTYTRARPQPPTLYQGSNIPHYPASMKKTFNYQGKKVEIVLWDTAGQERYRSLTASHYRGAHACIIMYDVSSEDSFNHLPIWLESVHEYCPGANDRTVLVGSWKGSSSSRRKVELERVLGFAAHYRLPHFEVDSTANPNTVDTVLDNVVRLVLTEANENRQLSDSIKPQGTRLAPHKTEFKCSACCHS</sequence>
<accession>A0A2T7PDD7</accession>
<dbReference type="FunFam" id="3.40.50.300:FF:001447">
    <property type="entry name" value="Ras-related protein Rab-1B"/>
    <property type="match status" value="1"/>
</dbReference>
<proteinExistence type="predicted"/>
<dbReference type="InterPro" id="IPR050227">
    <property type="entry name" value="Rab"/>
</dbReference>
<keyword evidence="4" id="KW-1185">Reference proteome</keyword>